<organism evidence="1 2">
    <name type="scientific">Dyadobacter jejuensis</name>
    <dbReference type="NCBI Taxonomy" id="1082580"/>
    <lineage>
        <taxon>Bacteria</taxon>
        <taxon>Pseudomonadati</taxon>
        <taxon>Bacteroidota</taxon>
        <taxon>Cytophagia</taxon>
        <taxon>Cytophagales</taxon>
        <taxon>Spirosomataceae</taxon>
        <taxon>Dyadobacter</taxon>
    </lineage>
</organism>
<dbReference type="EMBL" id="QGDT01000009">
    <property type="protein sequence ID" value="PWJ57044.1"/>
    <property type="molecule type" value="Genomic_DNA"/>
</dbReference>
<protein>
    <submittedName>
        <fullName evidence="1">Putative secreted protein (Por secretion system target)</fullName>
    </submittedName>
</protein>
<dbReference type="Proteomes" id="UP000245880">
    <property type="component" value="Unassembled WGS sequence"/>
</dbReference>
<dbReference type="AlphaFoldDB" id="A0A316AJ93"/>
<proteinExistence type="predicted"/>
<gene>
    <name evidence="1" type="ORF">CLV98_109154</name>
</gene>
<accession>A0A316AJ93</accession>
<reference evidence="1 2" key="1">
    <citation type="submission" date="2018-03" db="EMBL/GenBank/DDBJ databases">
        <title>Genomic Encyclopedia of Archaeal and Bacterial Type Strains, Phase II (KMG-II): from individual species to whole genera.</title>
        <authorList>
            <person name="Goeker M."/>
        </authorList>
    </citation>
    <scope>NUCLEOTIDE SEQUENCE [LARGE SCALE GENOMIC DNA]</scope>
    <source>
        <strain evidence="1 2">DSM 100346</strain>
    </source>
</reference>
<sequence length="76" mass="8463">MQLCPNPASVEVRLDLVSGQNWPWELFDLNGAAEVRSSISSQPTTISILLHSFRARTHLLKLTGKGHGRVEKLIKI</sequence>
<name>A0A316AJ93_9BACT</name>
<keyword evidence="2" id="KW-1185">Reference proteome</keyword>
<evidence type="ECO:0000313" key="1">
    <source>
        <dbReference type="EMBL" id="PWJ57044.1"/>
    </source>
</evidence>
<comment type="caution">
    <text evidence="1">The sequence shown here is derived from an EMBL/GenBank/DDBJ whole genome shotgun (WGS) entry which is preliminary data.</text>
</comment>
<evidence type="ECO:0000313" key="2">
    <source>
        <dbReference type="Proteomes" id="UP000245880"/>
    </source>
</evidence>